<feature type="domain" description="HTH tetR-type" evidence="6">
    <location>
        <begin position="18"/>
        <end position="78"/>
    </location>
</feature>
<evidence type="ECO:0000256" key="1">
    <source>
        <dbReference type="ARBA" id="ARBA00022491"/>
    </source>
</evidence>
<dbReference type="PRINTS" id="PR00455">
    <property type="entry name" value="HTHTETR"/>
</dbReference>
<dbReference type="PROSITE" id="PS50977">
    <property type="entry name" value="HTH_TETR_2"/>
    <property type="match status" value="1"/>
</dbReference>
<dbReference type="GO" id="GO:0000976">
    <property type="term" value="F:transcription cis-regulatory region binding"/>
    <property type="evidence" value="ECO:0007669"/>
    <property type="project" value="TreeGrafter"/>
</dbReference>
<dbReference type="InterPro" id="IPR009057">
    <property type="entry name" value="Homeodomain-like_sf"/>
</dbReference>
<feature type="DNA-binding region" description="H-T-H motif" evidence="5">
    <location>
        <begin position="41"/>
        <end position="60"/>
    </location>
</feature>
<keyword evidence="2" id="KW-0805">Transcription regulation</keyword>
<evidence type="ECO:0000256" key="2">
    <source>
        <dbReference type="ARBA" id="ARBA00023015"/>
    </source>
</evidence>
<dbReference type="PANTHER" id="PTHR30055">
    <property type="entry name" value="HTH-TYPE TRANSCRIPTIONAL REGULATOR RUTR"/>
    <property type="match status" value="1"/>
</dbReference>
<evidence type="ECO:0000256" key="4">
    <source>
        <dbReference type="ARBA" id="ARBA00023163"/>
    </source>
</evidence>
<dbReference type="InterPro" id="IPR036271">
    <property type="entry name" value="Tet_transcr_reg_TetR-rel_C_sf"/>
</dbReference>
<sequence>MPHTASRGPGRPPAAKAAETRERIMRAAREVFSELGYDAATFQAIAIRADLTRPAINHYFASKRLLYQEVVDQTNASVIESAVHQSQRESTLAGRIRVFIEAAVHAQGQDRSVAAFLVTSVLESERHPELAESNHDSREFTRGYVKAAIKDAVESGEVRADVDIEAAAEMLMAVMWGLGFYAGFVGDQDRVTAITDQFLQLLDGQGWRTVS</sequence>
<dbReference type="InterPro" id="IPR039538">
    <property type="entry name" value="BetI_C"/>
</dbReference>
<comment type="caution">
    <text evidence="7">The sequence shown here is derived from an EMBL/GenBank/DDBJ whole genome shotgun (WGS) entry which is preliminary data.</text>
</comment>
<keyword evidence="4" id="KW-0804">Transcription</keyword>
<dbReference type="OrthoDB" id="5179150at2"/>
<proteinExistence type="predicted"/>
<keyword evidence="8" id="KW-1185">Reference proteome</keyword>
<evidence type="ECO:0000256" key="3">
    <source>
        <dbReference type="ARBA" id="ARBA00023125"/>
    </source>
</evidence>
<dbReference type="SUPFAM" id="SSF48498">
    <property type="entry name" value="Tetracyclin repressor-like, C-terminal domain"/>
    <property type="match status" value="1"/>
</dbReference>
<dbReference type="Proteomes" id="UP000192534">
    <property type="component" value="Unassembled WGS sequence"/>
</dbReference>
<dbReference type="SUPFAM" id="SSF46689">
    <property type="entry name" value="Homeodomain-like"/>
    <property type="match status" value="1"/>
</dbReference>
<dbReference type="EMBL" id="MVIH01000002">
    <property type="protein sequence ID" value="ORB55856.1"/>
    <property type="molecule type" value="Genomic_DNA"/>
</dbReference>
<dbReference type="Pfam" id="PF13977">
    <property type="entry name" value="TetR_C_6"/>
    <property type="match status" value="1"/>
</dbReference>
<reference evidence="7 8" key="1">
    <citation type="submission" date="2016-12" db="EMBL/GenBank/DDBJ databases">
        <title>The new phylogeny of genus Mycobacterium.</title>
        <authorList>
            <person name="Tortoli E."/>
            <person name="Trovato A."/>
            <person name="Cirillo D.M."/>
        </authorList>
    </citation>
    <scope>NUCLEOTIDE SEQUENCE [LARGE SCALE GENOMIC DNA]</scope>
    <source>
        <strain evidence="7 8">DSM 44223</strain>
    </source>
</reference>
<dbReference type="RefSeq" id="WP_083117556.1">
    <property type="nucleotide sequence ID" value="NZ_JACKUO010000022.1"/>
</dbReference>
<accession>A0A1X0J202</accession>
<evidence type="ECO:0000313" key="8">
    <source>
        <dbReference type="Proteomes" id="UP000192534"/>
    </source>
</evidence>
<evidence type="ECO:0000256" key="5">
    <source>
        <dbReference type="PROSITE-ProRule" id="PRU00335"/>
    </source>
</evidence>
<gene>
    <name evidence="7" type="ORF">BST42_05485</name>
</gene>
<keyword evidence="1" id="KW-0678">Repressor</keyword>
<evidence type="ECO:0000259" key="6">
    <source>
        <dbReference type="PROSITE" id="PS50977"/>
    </source>
</evidence>
<evidence type="ECO:0000313" key="7">
    <source>
        <dbReference type="EMBL" id="ORB55856.1"/>
    </source>
</evidence>
<dbReference type="AlphaFoldDB" id="A0A1X0J202"/>
<keyword evidence="3 5" id="KW-0238">DNA-binding</keyword>
<dbReference type="GO" id="GO:0003700">
    <property type="term" value="F:DNA-binding transcription factor activity"/>
    <property type="evidence" value="ECO:0007669"/>
    <property type="project" value="TreeGrafter"/>
</dbReference>
<name>A0A1X0J202_MYCRH</name>
<dbReference type="InterPro" id="IPR001647">
    <property type="entry name" value="HTH_TetR"/>
</dbReference>
<dbReference type="Gene3D" id="1.10.10.60">
    <property type="entry name" value="Homeodomain-like"/>
    <property type="match status" value="1"/>
</dbReference>
<dbReference type="InterPro" id="IPR050109">
    <property type="entry name" value="HTH-type_TetR-like_transc_reg"/>
</dbReference>
<dbReference type="PANTHER" id="PTHR30055:SF226">
    <property type="entry name" value="HTH-TYPE TRANSCRIPTIONAL REGULATOR PKSA"/>
    <property type="match status" value="1"/>
</dbReference>
<dbReference type="Pfam" id="PF00440">
    <property type="entry name" value="TetR_N"/>
    <property type="match status" value="1"/>
</dbReference>
<organism evidence="7 8">
    <name type="scientific">Mycolicibacterium rhodesiae</name>
    <name type="common">Mycobacterium rhodesiae</name>
    <dbReference type="NCBI Taxonomy" id="36814"/>
    <lineage>
        <taxon>Bacteria</taxon>
        <taxon>Bacillati</taxon>
        <taxon>Actinomycetota</taxon>
        <taxon>Actinomycetes</taxon>
        <taxon>Mycobacteriales</taxon>
        <taxon>Mycobacteriaceae</taxon>
        <taxon>Mycolicibacterium</taxon>
    </lineage>
</organism>
<dbReference type="Gene3D" id="1.10.357.10">
    <property type="entry name" value="Tetracycline Repressor, domain 2"/>
    <property type="match status" value="1"/>
</dbReference>
<protein>
    <submittedName>
        <fullName evidence="7">TetR family transcriptional regulator</fullName>
    </submittedName>
</protein>